<keyword evidence="4" id="KW-1185">Reference proteome</keyword>
<dbReference type="RefSeq" id="WP_207419557.1">
    <property type="nucleotide sequence ID" value="NZ_CP061177.1"/>
</dbReference>
<name>A0ABS3KV79_9PROT</name>
<dbReference type="InterPro" id="IPR058058">
    <property type="entry name" value="CBU_0592-like"/>
</dbReference>
<evidence type="ECO:0000259" key="2">
    <source>
        <dbReference type="Pfam" id="PF26604"/>
    </source>
</evidence>
<organism evidence="3 4">
    <name type="scientific">Roseomonas haemaphysalidis</name>
    <dbReference type="NCBI Taxonomy" id="2768162"/>
    <lineage>
        <taxon>Bacteria</taxon>
        <taxon>Pseudomonadati</taxon>
        <taxon>Pseudomonadota</taxon>
        <taxon>Alphaproteobacteria</taxon>
        <taxon>Acetobacterales</taxon>
        <taxon>Roseomonadaceae</taxon>
        <taxon>Roseomonas</taxon>
    </lineage>
</organism>
<dbReference type="NCBIfam" id="NF047864">
    <property type="entry name" value="CBU_0592_membra"/>
    <property type="match status" value="1"/>
</dbReference>
<evidence type="ECO:0000313" key="4">
    <source>
        <dbReference type="Proteomes" id="UP001518989"/>
    </source>
</evidence>
<evidence type="ECO:0000313" key="3">
    <source>
        <dbReference type="EMBL" id="MBO1081384.1"/>
    </source>
</evidence>
<feature type="transmembrane region" description="Helical" evidence="1">
    <location>
        <begin position="34"/>
        <end position="52"/>
    </location>
</feature>
<dbReference type="Pfam" id="PF26604">
    <property type="entry name" value="CBU_0592"/>
    <property type="match status" value="1"/>
</dbReference>
<protein>
    <submittedName>
        <fullName evidence="3">Cyclic nucleotide-binding protein</fullName>
    </submittedName>
</protein>
<keyword evidence="1" id="KW-1133">Transmembrane helix</keyword>
<comment type="caution">
    <text evidence="3">The sequence shown here is derived from an EMBL/GenBank/DDBJ whole genome shotgun (WGS) entry which is preliminary data.</text>
</comment>
<feature type="transmembrane region" description="Helical" evidence="1">
    <location>
        <begin position="58"/>
        <end position="76"/>
    </location>
</feature>
<dbReference type="Proteomes" id="UP001518989">
    <property type="component" value="Unassembled WGS sequence"/>
</dbReference>
<reference evidence="3 4" key="1">
    <citation type="submission" date="2020-09" db="EMBL/GenBank/DDBJ databases">
        <title>Roseomonas.</title>
        <authorList>
            <person name="Zhu W."/>
        </authorList>
    </citation>
    <scope>NUCLEOTIDE SEQUENCE [LARGE SCALE GENOMIC DNA]</scope>
    <source>
        <strain evidence="3 4">573</strain>
    </source>
</reference>
<dbReference type="EMBL" id="JACTNG010000014">
    <property type="protein sequence ID" value="MBO1081384.1"/>
    <property type="molecule type" value="Genomic_DNA"/>
</dbReference>
<proteinExistence type="predicted"/>
<gene>
    <name evidence="3" type="ORF">IAI61_20320</name>
</gene>
<keyword evidence="1" id="KW-0472">Membrane</keyword>
<accession>A0ABS3KV79</accession>
<keyword evidence="1" id="KW-0812">Transmembrane</keyword>
<sequence length="86" mass="9360">MPFSDLIGLVGVAAYVSAYALLQLGRLHSGDGRYLLLNGLGSVCLLMSLMGNFNLPSFVTQALWLFFTLVGFVGLWRRARAARPVV</sequence>
<evidence type="ECO:0000256" key="1">
    <source>
        <dbReference type="SAM" id="Phobius"/>
    </source>
</evidence>
<feature type="domain" description="CBU-0592-like" evidence="2">
    <location>
        <begin position="5"/>
        <end position="78"/>
    </location>
</feature>
<feature type="transmembrane region" description="Helical" evidence="1">
    <location>
        <begin position="6"/>
        <end position="22"/>
    </location>
</feature>